<evidence type="ECO:0000313" key="10">
    <source>
        <dbReference type="EMBL" id="MBG6093006.1"/>
    </source>
</evidence>
<dbReference type="PANTHER" id="PTHR30193">
    <property type="entry name" value="ABC TRANSPORTER PERMEASE PROTEIN"/>
    <property type="match status" value="1"/>
</dbReference>
<evidence type="ECO:0000256" key="8">
    <source>
        <dbReference type="SAM" id="MobiDB-lite"/>
    </source>
</evidence>
<evidence type="ECO:0000256" key="6">
    <source>
        <dbReference type="ARBA" id="ARBA00023136"/>
    </source>
</evidence>
<evidence type="ECO:0000256" key="4">
    <source>
        <dbReference type="ARBA" id="ARBA00022692"/>
    </source>
</evidence>
<reference evidence="10" key="1">
    <citation type="submission" date="2020-11" db="EMBL/GenBank/DDBJ databases">
        <title>Sequencing the genomes of 1000 actinobacteria strains.</title>
        <authorList>
            <person name="Klenk H.-P."/>
        </authorList>
    </citation>
    <scope>NUCLEOTIDE SEQUENCE</scope>
    <source>
        <strain evidence="10">DSM 43175</strain>
    </source>
</reference>
<comment type="caution">
    <text evidence="10">The sequence shown here is derived from an EMBL/GenBank/DDBJ whole genome shotgun (WGS) entry which is preliminary data.</text>
</comment>
<dbReference type="CDD" id="cd06261">
    <property type="entry name" value="TM_PBP2"/>
    <property type="match status" value="1"/>
</dbReference>
<dbReference type="RefSeq" id="WP_197015118.1">
    <property type="nucleotide sequence ID" value="NZ_JADOUA010000001.1"/>
</dbReference>
<comment type="similarity">
    <text evidence="7">Belongs to the binding-protein-dependent transport system permease family.</text>
</comment>
<sequence>MSSLGRTATGKAPAAPRPASGLLRRGGPAGRRGPRAAPPRRPRGAGRRGARIAWLFSAPFLVIFLGLYAGPLLAGLGMSVTDLRSTDVRDPFAVNGVGLDNYTRLFQDEVMRRAAANTAFFVVTAVPLTILMGLAAAVALHAGIERFRTPFRIGYFLPHVTSIVGIAVVWRFLLDPEAGLVNEGLAWIGIDGPAWLSDERTALPSLVVMAAWRGFGFDMVIFLAALQGIPRDLYEAADVDGAGAWARFRSITLPMLRPALLFTTVYSTIGFMQFMEEPLVMTKGGPDNATLSASLAIYQQFGVGNYGYAGAAASVLFTVIIALTFLQFRLMRAKHH</sequence>
<feature type="transmembrane region" description="Helical" evidence="7">
    <location>
        <begin position="52"/>
        <end position="74"/>
    </location>
</feature>
<keyword evidence="4 7" id="KW-0812">Transmembrane</keyword>
<keyword evidence="5 7" id="KW-1133">Transmembrane helix</keyword>
<evidence type="ECO:0000256" key="7">
    <source>
        <dbReference type="RuleBase" id="RU363032"/>
    </source>
</evidence>
<dbReference type="GO" id="GO:0005886">
    <property type="term" value="C:plasma membrane"/>
    <property type="evidence" value="ECO:0007669"/>
    <property type="project" value="UniProtKB-SubCell"/>
</dbReference>
<keyword evidence="11" id="KW-1185">Reference proteome</keyword>
<evidence type="ECO:0000259" key="9">
    <source>
        <dbReference type="PROSITE" id="PS50928"/>
    </source>
</evidence>
<feature type="transmembrane region" description="Helical" evidence="7">
    <location>
        <begin position="153"/>
        <end position="173"/>
    </location>
</feature>
<dbReference type="InterPro" id="IPR000515">
    <property type="entry name" value="MetI-like"/>
</dbReference>
<evidence type="ECO:0000256" key="1">
    <source>
        <dbReference type="ARBA" id="ARBA00004651"/>
    </source>
</evidence>
<keyword evidence="3" id="KW-1003">Cell membrane</keyword>
<dbReference type="PANTHER" id="PTHR30193:SF37">
    <property type="entry name" value="INNER MEMBRANE ABC TRANSPORTER PERMEASE PROTEIN YCJO"/>
    <property type="match status" value="1"/>
</dbReference>
<dbReference type="AlphaFoldDB" id="A0A931GRM4"/>
<keyword evidence="6 7" id="KW-0472">Membrane</keyword>
<evidence type="ECO:0000256" key="2">
    <source>
        <dbReference type="ARBA" id="ARBA00022448"/>
    </source>
</evidence>
<dbReference type="InterPro" id="IPR051393">
    <property type="entry name" value="ABC_transporter_permease"/>
</dbReference>
<dbReference type="Gene3D" id="1.10.3720.10">
    <property type="entry name" value="MetI-like"/>
    <property type="match status" value="1"/>
</dbReference>
<evidence type="ECO:0000256" key="3">
    <source>
        <dbReference type="ARBA" id="ARBA00022475"/>
    </source>
</evidence>
<gene>
    <name evidence="10" type="ORF">IW256_007119</name>
</gene>
<feature type="domain" description="ABC transmembrane type-1" evidence="9">
    <location>
        <begin position="115"/>
        <end position="327"/>
    </location>
</feature>
<dbReference type="EMBL" id="JADOUA010000001">
    <property type="protein sequence ID" value="MBG6093006.1"/>
    <property type="molecule type" value="Genomic_DNA"/>
</dbReference>
<accession>A0A931GRM4</accession>
<feature type="transmembrane region" description="Helical" evidence="7">
    <location>
        <begin position="119"/>
        <end position="141"/>
    </location>
</feature>
<dbReference type="PROSITE" id="PS50928">
    <property type="entry name" value="ABC_TM1"/>
    <property type="match status" value="1"/>
</dbReference>
<dbReference type="Proteomes" id="UP000614047">
    <property type="component" value="Unassembled WGS sequence"/>
</dbReference>
<feature type="transmembrane region" description="Helical" evidence="7">
    <location>
        <begin position="306"/>
        <end position="326"/>
    </location>
</feature>
<dbReference type="InterPro" id="IPR035906">
    <property type="entry name" value="MetI-like_sf"/>
</dbReference>
<protein>
    <submittedName>
        <fullName evidence="10">Multiple sugar transport system permease protein</fullName>
    </submittedName>
</protein>
<evidence type="ECO:0000256" key="5">
    <source>
        <dbReference type="ARBA" id="ARBA00022989"/>
    </source>
</evidence>
<proteinExistence type="inferred from homology"/>
<feature type="compositionally biased region" description="Basic residues" evidence="8">
    <location>
        <begin position="32"/>
        <end position="45"/>
    </location>
</feature>
<dbReference type="Pfam" id="PF00528">
    <property type="entry name" value="BPD_transp_1"/>
    <property type="match status" value="1"/>
</dbReference>
<organism evidence="10 11">
    <name type="scientific">Actinomadura viridis</name>
    <dbReference type="NCBI Taxonomy" id="58110"/>
    <lineage>
        <taxon>Bacteria</taxon>
        <taxon>Bacillati</taxon>
        <taxon>Actinomycetota</taxon>
        <taxon>Actinomycetes</taxon>
        <taxon>Streptosporangiales</taxon>
        <taxon>Thermomonosporaceae</taxon>
        <taxon>Actinomadura</taxon>
    </lineage>
</organism>
<comment type="subcellular location">
    <subcellularLocation>
        <location evidence="1 7">Cell membrane</location>
        <topology evidence="1 7">Multi-pass membrane protein</topology>
    </subcellularLocation>
</comment>
<feature type="transmembrane region" description="Helical" evidence="7">
    <location>
        <begin position="255"/>
        <end position="275"/>
    </location>
</feature>
<feature type="region of interest" description="Disordered" evidence="8">
    <location>
        <begin position="1"/>
        <end position="45"/>
    </location>
</feature>
<dbReference type="SUPFAM" id="SSF161098">
    <property type="entry name" value="MetI-like"/>
    <property type="match status" value="1"/>
</dbReference>
<evidence type="ECO:0000313" key="11">
    <source>
        <dbReference type="Proteomes" id="UP000614047"/>
    </source>
</evidence>
<name>A0A931GRM4_9ACTN</name>
<keyword evidence="10" id="KW-0762">Sugar transport</keyword>
<feature type="transmembrane region" description="Helical" evidence="7">
    <location>
        <begin position="202"/>
        <end position="226"/>
    </location>
</feature>
<keyword evidence="2 7" id="KW-0813">Transport</keyword>
<dbReference type="GO" id="GO:0055085">
    <property type="term" value="P:transmembrane transport"/>
    <property type="evidence" value="ECO:0007669"/>
    <property type="project" value="InterPro"/>
</dbReference>